<reference evidence="1 2" key="1">
    <citation type="submission" date="2019-11" db="EMBL/GenBank/DDBJ databases">
        <title>Isolation of a new High Light Tolerant Cyanobacteria.</title>
        <authorList>
            <person name="Dobson Z."/>
            <person name="Vaughn N."/>
            <person name="Vaughn M."/>
            <person name="Fromme P."/>
            <person name="Mazor Y."/>
        </authorList>
    </citation>
    <scope>NUCLEOTIDE SEQUENCE [LARGE SCALE GENOMIC DNA]</scope>
    <source>
        <strain evidence="1 2">0216</strain>
    </source>
</reference>
<dbReference type="AlphaFoldDB" id="A0A844GSB0"/>
<name>A0A844GSB0_9CHRO</name>
<evidence type="ECO:0000313" key="1">
    <source>
        <dbReference type="EMBL" id="MTF38860.1"/>
    </source>
</evidence>
<comment type="caution">
    <text evidence="1">The sequence shown here is derived from an EMBL/GenBank/DDBJ whole genome shotgun (WGS) entry which is preliminary data.</text>
</comment>
<sequence length="123" mass="14108">MKLSRISLLILGVFFIYSYFTNPNEKKFNEFITENTQGSLKDQICNANKSEDILSSLKSLTCNFVADQSSGAIEQFLSENTIRNNYLIFSIYQVKTPVYKSQTLGIFNQFFLLYQSSPIDSKN</sequence>
<dbReference type="EMBL" id="WMIA01000008">
    <property type="protein sequence ID" value="MTF38860.1"/>
    <property type="molecule type" value="Genomic_DNA"/>
</dbReference>
<dbReference type="RefSeq" id="WP_155083692.1">
    <property type="nucleotide sequence ID" value="NZ_WMIA01000008.1"/>
</dbReference>
<dbReference type="Pfam" id="PF14271">
    <property type="entry name" value="DUF4359"/>
    <property type="match status" value="1"/>
</dbReference>
<proteinExistence type="predicted"/>
<accession>A0A844GSB0</accession>
<evidence type="ECO:0000313" key="2">
    <source>
        <dbReference type="Proteomes" id="UP000437131"/>
    </source>
</evidence>
<dbReference type="Proteomes" id="UP000437131">
    <property type="component" value="Unassembled WGS sequence"/>
</dbReference>
<dbReference type="InterPro" id="IPR025578">
    <property type="entry name" value="DUF4359"/>
</dbReference>
<gene>
    <name evidence="1" type="ORF">GGC33_07955</name>
</gene>
<protein>
    <submittedName>
        <fullName evidence="1">DUF4359 domain-containing protein</fullName>
    </submittedName>
</protein>
<organism evidence="1 2">
    <name type="scientific">Cyanobacterium aponinum 0216</name>
    <dbReference type="NCBI Taxonomy" id="2676140"/>
    <lineage>
        <taxon>Bacteria</taxon>
        <taxon>Bacillati</taxon>
        <taxon>Cyanobacteriota</taxon>
        <taxon>Cyanophyceae</taxon>
        <taxon>Oscillatoriophycideae</taxon>
        <taxon>Chroococcales</taxon>
        <taxon>Geminocystaceae</taxon>
        <taxon>Cyanobacterium</taxon>
    </lineage>
</organism>